<dbReference type="Proteomes" id="UP000499080">
    <property type="component" value="Unassembled WGS sequence"/>
</dbReference>
<gene>
    <name evidence="1" type="ORF">AVEN_163737_1</name>
</gene>
<comment type="caution">
    <text evidence="1">The sequence shown here is derived from an EMBL/GenBank/DDBJ whole genome shotgun (WGS) entry which is preliminary data.</text>
</comment>
<dbReference type="EMBL" id="BGPR01036882">
    <property type="protein sequence ID" value="GBO12300.1"/>
    <property type="molecule type" value="Genomic_DNA"/>
</dbReference>
<reference evidence="1 2" key="1">
    <citation type="journal article" date="2019" name="Sci. Rep.">
        <title>Orb-weaving spider Araneus ventricosus genome elucidates the spidroin gene catalogue.</title>
        <authorList>
            <person name="Kono N."/>
            <person name="Nakamura H."/>
            <person name="Ohtoshi R."/>
            <person name="Moran D.A.P."/>
            <person name="Shinohara A."/>
            <person name="Yoshida Y."/>
            <person name="Fujiwara M."/>
            <person name="Mori M."/>
            <person name="Tomita M."/>
            <person name="Arakawa K."/>
        </authorList>
    </citation>
    <scope>NUCLEOTIDE SEQUENCE [LARGE SCALE GENOMIC DNA]</scope>
</reference>
<keyword evidence="2" id="KW-1185">Reference proteome</keyword>
<dbReference type="OrthoDB" id="6436398at2759"/>
<protein>
    <submittedName>
        <fullName evidence="1">Uncharacterized protein</fullName>
    </submittedName>
</protein>
<dbReference type="AlphaFoldDB" id="A0A4Y2UL61"/>
<organism evidence="1 2">
    <name type="scientific">Araneus ventricosus</name>
    <name type="common">Orbweaver spider</name>
    <name type="synonym">Epeira ventricosa</name>
    <dbReference type="NCBI Taxonomy" id="182803"/>
    <lineage>
        <taxon>Eukaryota</taxon>
        <taxon>Metazoa</taxon>
        <taxon>Ecdysozoa</taxon>
        <taxon>Arthropoda</taxon>
        <taxon>Chelicerata</taxon>
        <taxon>Arachnida</taxon>
        <taxon>Araneae</taxon>
        <taxon>Araneomorphae</taxon>
        <taxon>Entelegynae</taxon>
        <taxon>Araneoidea</taxon>
        <taxon>Araneidae</taxon>
        <taxon>Araneus</taxon>
    </lineage>
</organism>
<evidence type="ECO:0000313" key="2">
    <source>
        <dbReference type="Proteomes" id="UP000499080"/>
    </source>
</evidence>
<proteinExistence type="predicted"/>
<accession>A0A4Y2UL61</accession>
<name>A0A4Y2UL61_ARAVE</name>
<sequence length="212" mass="23795">MYKSVLENPLCLEGFELQHILEYAENFSNSTGNNSVVTRMKQGLELYNDKFLSDLRFVIPEDGKFTITADVRAAMQKRVKYQPVSKVQTDCKVGFTNTMYMRCWGGSCILQVRVHSFACHIRLQHAEAICSTNCKITNMALAKSKKCLGNLQQMKGPSNTDFNWGALKDFSLPIFDACVESVEAKYKLTIPLPAVVCSSNIGINEFPDNLTL</sequence>
<evidence type="ECO:0000313" key="1">
    <source>
        <dbReference type="EMBL" id="GBO12300.1"/>
    </source>
</evidence>